<dbReference type="Gene3D" id="3.90.1440.10">
    <property type="entry name" value="SecA, preprotein cross-linking domain"/>
    <property type="match status" value="1"/>
</dbReference>
<sequence length="684" mass="75469">MNASANVSSQTASAVPLSAPPTTGNQQQRATARVALSSQNAASPRAIERLIPRVRDLIHRHSTTASYELPAQTLQLARRAQSEWLSAATSRRAGRLDHSQQAFVAEAIALAALGLQKALSIMPYDCQIAAGIAMAHNQIVQMQTGEGKTYSGALVSYLLSLTGRGVHVCLPNAYLAERDQKLLQPVFEALGVRTALRGEHDSLSVAQAAYRADITYAAGHLFGFDYLRDQAEQRDELAAAFGASTIRRLRGTGLQSRLRQIQPFAAVVDEADQVLIDDALTPLLVTERPEGIAKDAAIHRAARAFSLNLQVGQDYTLDPTQQTIELTQAGFERIYECEKMASDQRLAYPWHHYVVSALKAEHTLHLEKHYTLLDDQLHLVEQSTGRIFKDRQWASGLHQAVEVKEGLRVSPQAGAQGRITRQAYFALYPFLSGMTGTADGCRKEFRETYRLPTTELSPRLPCQRVVLELSIHRDQASKRAAICRETAQVAQQGRAVMIGTNHIDQSIVLAAQLESLGLKPQVLNGVQSEQEAAIVANAGQSGQVTVATHLAGRGTDIHLSQAVRDAGGLHVIGMEHHKLRRVDRQLIGRCARQGDPGTARFYVALEDAFINRYAPYLRTSLAQAIERPRMIRTVTRRIEKAQLHAEATDRKQRGLMFQRSRQRSTAMSARFQHSNPIAGTDRRR</sequence>
<dbReference type="PROSITE" id="PS51196">
    <property type="entry name" value="SECA_MOTOR_DEAD"/>
    <property type="match status" value="1"/>
</dbReference>
<evidence type="ECO:0000256" key="9">
    <source>
        <dbReference type="ARBA" id="ARBA00023136"/>
    </source>
</evidence>
<proteinExistence type="predicted"/>
<keyword evidence="4" id="KW-0547">Nucleotide-binding</keyword>
<feature type="compositionally biased region" description="Polar residues" evidence="10">
    <location>
        <begin position="663"/>
        <end position="677"/>
    </location>
</feature>
<evidence type="ECO:0000259" key="11">
    <source>
        <dbReference type="PROSITE" id="PS51192"/>
    </source>
</evidence>
<keyword evidence="5" id="KW-0067">ATP-binding</keyword>
<evidence type="ECO:0000256" key="10">
    <source>
        <dbReference type="SAM" id="MobiDB-lite"/>
    </source>
</evidence>
<keyword evidence="3" id="KW-0963">Cytoplasm</keyword>
<dbReference type="InterPro" id="IPR014018">
    <property type="entry name" value="SecA_motor_DEAD"/>
</dbReference>
<evidence type="ECO:0000256" key="3">
    <source>
        <dbReference type="ARBA" id="ARBA00022490"/>
    </source>
</evidence>
<name>A0A517T0X3_9BACT</name>
<dbReference type="PANTHER" id="PTHR30612">
    <property type="entry name" value="SECA INNER MEMBRANE COMPONENT OF SEC PROTEIN SECRETION SYSTEM"/>
    <property type="match status" value="1"/>
</dbReference>
<dbReference type="GO" id="GO:0005886">
    <property type="term" value="C:plasma membrane"/>
    <property type="evidence" value="ECO:0007669"/>
    <property type="project" value="TreeGrafter"/>
</dbReference>
<gene>
    <name evidence="14" type="ORF">SV7mr_45540</name>
</gene>
<keyword evidence="7" id="KW-1278">Translocase</keyword>
<feature type="compositionally biased region" description="Polar residues" evidence="10">
    <location>
        <begin position="20"/>
        <end position="38"/>
    </location>
</feature>
<protein>
    <submittedName>
        <fullName evidence="14">Preprotein translocase subunit SecA</fullName>
    </submittedName>
</protein>
<dbReference type="GO" id="GO:0017038">
    <property type="term" value="P:protein import"/>
    <property type="evidence" value="ECO:0007669"/>
    <property type="project" value="InterPro"/>
</dbReference>
<evidence type="ECO:0000259" key="12">
    <source>
        <dbReference type="PROSITE" id="PS51194"/>
    </source>
</evidence>
<evidence type="ECO:0000256" key="1">
    <source>
        <dbReference type="ARBA" id="ARBA00022448"/>
    </source>
</evidence>
<dbReference type="Gene3D" id="3.40.50.300">
    <property type="entry name" value="P-loop containing nucleotide triphosphate hydrolases"/>
    <property type="match status" value="2"/>
</dbReference>
<dbReference type="PANTHER" id="PTHR30612:SF0">
    <property type="entry name" value="CHLOROPLAST PROTEIN-TRANSPORTING ATPASE"/>
    <property type="match status" value="1"/>
</dbReference>
<dbReference type="InterPro" id="IPR000185">
    <property type="entry name" value="SecA"/>
</dbReference>
<dbReference type="InterPro" id="IPR044722">
    <property type="entry name" value="SecA_SF2_C"/>
</dbReference>
<dbReference type="Pfam" id="PF01043">
    <property type="entry name" value="SecA_PP_bind"/>
    <property type="match status" value="1"/>
</dbReference>
<dbReference type="Pfam" id="PF07517">
    <property type="entry name" value="SecA_DEAD"/>
    <property type="match status" value="1"/>
</dbReference>
<dbReference type="InterPro" id="IPR014001">
    <property type="entry name" value="Helicase_ATP-bd"/>
</dbReference>
<reference evidence="14 15" key="1">
    <citation type="submission" date="2019-02" db="EMBL/GenBank/DDBJ databases">
        <title>Deep-cultivation of Planctomycetes and their phenomic and genomic characterization uncovers novel biology.</title>
        <authorList>
            <person name="Wiegand S."/>
            <person name="Jogler M."/>
            <person name="Boedeker C."/>
            <person name="Pinto D."/>
            <person name="Vollmers J."/>
            <person name="Rivas-Marin E."/>
            <person name="Kohn T."/>
            <person name="Peeters S.H."/>
            <person name="Heuer A."/>
            <person name="Rast P."/>
            <person name="Oberbeckmann S."/>
            <person name="Bunk B."/>
            <person name="Jeske O."/>
            <person name="Meyerdierks A."/>
            <person name="Storesund J.E."/>
            <person name="Kallscheuer N."/>
            <person name="Luecker S."/>
            <person name="Lage O.M."/>
            <person name="Pohl T."/>
            <person name="Merkel B.J."/>
            <person name="Hornburger P."/>
            <person name="Mueller R.-W."/>
            <person name="Bruemmer F."/>
            <person name="Labrenz M."/>
            <person name="Spormann A.M."/>
            <person name="Op den Camp H."/>
            <person name="Overmann J."/>
            <person name="Amann R."/>
            <person name="Jetten M.S.M."/>
            <person name="Mascher T."/>
            <person name="Medema M.H."/>
            <person name="Devos D.P."/>
            <person name="Kaster A.-K."/>
            <person name="Ovreas L."/>
            <person name="Rohde M."/>
            <person name="Galperin M.Y."/>
            <person name="Jogler C."/>
        </authorList>
    </citation>
    <scope>NUCLEOTIDE SEQUENCE [LARGE SCALE GENOMIC DNA]</scope>
    <source>
        <strain evidence="14 15">SV_7m_r</strain>
    </source>
</reference>
<dbReference type="EMBL" id="CP036272">
    <property type="protein sequence ID" value="QDT62013.1"/>
    <property type="molecule type" value="Genomic_DNA"/>
</dbReference>
<dbReference type="Pfam" id="PF21090">
    <property type="entry name" value="P-loop_SecA"/>
    <property type="match status" value="2"/>
</dbReference>
<dbReference type="GO" id="GO:0031522">
    <property type="term" value="C:cell envelope Sec protein transport complex"/>
    <property type="evidence" value="ECO:0007669"/>
    <property type="project" value="TreeGrafter"/>
</dbReference>
<dbReference type="FunFam" id="3.40.50.300:FF:000429">
    <property type="entry name" value="Preprotein translocase subunit SecA"/>
    <property type="match status" value="1"/>
</dbReference>
<dbReference type="GO" id="GO:0005524">
    <property type="term" value="F:ATP binding"/>
    <property type="evidence" value="ECO:0007669"/>
    <property type="project" value="UniProtKB-KW"/>
</dbReference>
<dbReference type="SMART" id="SM00958">
    <property type="entry name" value="SecA_PP_bind"/>
    <property type="match status" value="1"/>
</dbReference>
<dbReference type="SMART" id="SM00957">
    <property type="entry name" value="SecA_DEAD"/>
    <property type="match status" value="1"/>
</dbReference>
<evidence type="ECO:0000256" key="2">
    <source>
        <dbReference type="ARBA" id="ARBA00022475"/>
    </source>
</evidence>
<evidence type="ECO:0000256" key="8">
    <source>
        <dbReference type="ARBA" id="ARBA00023010"/>
    </source>
</evidence>
<dbReference type="PROSITE" id="PS51192">
    <property type="entry name" value="HELICASE_ATP_BIND_1"/>
    <property type="match status" value="1"/>
</dbReference>
<keyword evidence="8" id="KW-0811">Translocation</keyword>
<dbReference type="InterPro" id="IPR036670">
    <property type="entry name" value="SecA_X-link_sf"/>
</dbReference>
<feature type="domain" description="SecA family profile" evidence="13">
    <location>
        <begin position="29"/>
        <end position="634"/>
    </location>
</feature>
<dbReference type="InterPro" id="IPR027417">
    <property type="entry name" value="P-loop_NTPase"/>
</dbReference>
<dbReference type="PROSITE" id="PS51194">
    <property type="entry name" value="HELICASE_CTER"/>
    <property type="match status" value="1"/>
</dbReference>
<keyword evidence="15" id="KW-1185">Reference proteome</keyword>
<dbReference type="Proteomes" id="UP000315003">
    <property type="component" value="Chromosome"/>
</dbReference>
<evidence type="ECO:0000256" key="7">
    <source>
        <dbReference type="ARBA" id="ARBA00022967"/>
    </source>
</evidence>
<keyword evidence="2" id="KW-1003">Cell membrane</keyword>
<keyword evidence="9" id="KW-0472">Membrane</keyword>
<dbReference type="GO" id="GO:0006605">
    <property type="term" value="P:protein targeting"/>
    <property type="evidence" value="ECO:0007669"/>
    <property type="project" value="InterPro"/>
</dbReference>
<evidence type="ECO:0000256" key="4">
    <source>
        <dbReference type="ARBA" id="ARBA00022741"/>
    </source>
</evidence>
<organism evidence="14 15">
    <name type="scientific">Stieleria bergensis</name>
    <dbReference type="NCBI Taxonomy" id="2528025"/>
    <lineage>
        <taxon>Bacteria</taxon>
        <taxon>Pseudomonadati</taxon>
        <taxon>Planctomycetota</taxon>
        <taxon>Planctomycetia</taxon>
        <taxon>Pirellulales</taxon>
        <taxon>Pirellulaceae</taxon>
        <taxon>Stieleria</taxon>
    </lineage>
</organism>
<keyword evidence="6" id="KW-0653">Protein transport</keyword>
<evidence type="ECO:0000256" key="5">
    <source>
        <dbReference type="ARBA" id="ARBA00022840"/>
    </source>
</evidence>
<dbReference type="GO" id="GO:0043952">
    <property type="term" value="P:protein transport by the Sec complex"/>
    <property type="evidence" value="ECO:0007669"/>
    <property type="project" value="TreeGrafter"/>
</dbReference>
<dbReference type="RefSeq" id="WP_145276481.1">
    <property type="nucleotide sequence ID" value="NZ_CP036272.1"/>
</dbReference>
<dbReference type="PRINTS" id="PR00906">
    <property type="entry name" value="SECA"/>
</dbReference>
<keyword evidence="1" id="KW-0813">Transport</keyword>
<dbReference type="SUPFAM" id="SSF81767">
    <property type="entry name" value="Pre-protein crosslinking domain of SecA"/>
    <property type="match status" value="1"/>
</dbReference>
<feature type="domain" description="Helicase C-terminal" evidence="12">
    <location>
        <begin position="481"/>
        <end position="635"/>
    </location>
</feature>
<evidence type="ECO:0000259" key="13">
    <source>
        <dbReference type="PROSITE" id="PS51196"/>
    </source>
</evidence>
<feature type="region of interest" description="Disordered" evidence="10">
    <location>
        <begin position="642"/>
        <end position="684"/>
    </location>
</feature>
<dbReference type="OrthoDB" id="2486044at2"/>
<dbReference type="AlphaFoldDB" id="A0A517T0X3"/>
<dbReference type="GO" id="GO:0006886">
    <property type="term" value="P:intracellular protein transport"/>
    <property type="evidence" value="ECO:0007669"/>
    <property type="project" value="InterPro"/>
</dbReference>
<dbReference type="InterPro" id="IPR011115">
    <property type="entry name" value="SecA_DEAD"/>
</dbReference>
<feature type="compositionally biased region" description="Polar residues" evidence="10">
    <location>
        <begin position="1"/>
        <end position="13"/>
    </location>
</feature>
<evidence type="ECO:0000313" key="14">
    <source>
        <dbReference type="EMBL" id="QDT62013.1"/>
    </source>
</evidence>
<accession>A0A517T0X3</accession>
<evidence type="ECO:0000313" key="15">
    <source>
        <dbReference type="Proteomes" id="UP000315003"/>
    </source>
</evidence>
<feature type="domain" description="Helicase ATP-binding" evidence="11">
    <location>
        <begin position="129"/>
        <end position="286"/>
    </location>
</feature>
<dbReference type="SUPFAM" id="SSF52540">
    <property type="entry name" value="P-loop containing nucleoside triphosphate hydrolases"/>
    <property type="match status" value="2"/>
</dbReference>
<dbReference type="InterPro" id="IPR001650">
    <property type="entry name" value="Helicase_C-like"/>
</dbReference>
<evidence type="ECO:0000256" key="6">
    <source>
        <dbReference type="ARBA" id="ARBA00022927"/>
    </source>
</evidence>
<feature type="region of interest" description="Disordered" evidence="10">
    <location>
        <begin position="1"/>
        <end position="38"/>
    </location>
</feature>
<feature type="compositionally biased region" description="Basic and acidic residues" evidence="10">
    <location>
        <begin position="642"/>
        <end position="652"/>
    </location>
</feature>
<dbReference type="InterPro" id="IPR011130">
    <property type="entry name" value="SecA_preprotein_X-link_dom"/>
</dbReference>
<dbReference type="GO" id="GO:0005829">
    <property type="term" value="C:cytosol"/>
    <property type="evidence" value="ECO:0007669"/>
    <property type="project" value="TreeGrafter"/>
</dbReference>